<dbReference type="AlphaFoldDB" id="A0A517TY46"/>
<feature type="domain" description="HD-GYP" evidence="2">
    <location>
        <begin position="284"/>
        <end position="479"/>
    </location>
</feature>
<keyword evidence="4" id="KW-1185">Reference proteome</keyword>
<dbReference type="InterPro" id="IPR037522">
    <property type="entry name" value="HD_GYP_dom"/>
</dbReference>
<dbReference type="EC" id="3.1.4.52" evidence="3"/>
<keyword evidence="3" id="KW-0378">Hydrolase</keyword>
<dbReference type="PANTHER" id="PTHR45228:SF5">
    <property type="entry name" value="CYCLIC DI-GMP PHOSPHODIESTERASE VC_1348-RELATED"/>
    <property type="match status" value="1"/>
</dbReference>
<dbReference type="Gene3D" id="1.10.3210.10">
    <property type="entry name" value="Hypothetical protein af1432"/>
    <property type="match status" value="2"/>
</dbReference>
<dbReference type="OrthoDB" id="9804747at2"/>
<dbReference type="GO" id="GO:0071111">
    <property type="term" value="F:cyclic-guanylate-specific phosphodiesterase activity"/>
    <property type="evidence" value="ECO:0007669"/>
    <property type="project" value="UniProtKB-EC"/>
</dbReference>
<protein>
    <submittedName>
        <fullName evidence="3">Cyclic di-GMP phosphodiesterase response regulator RpfG</fullName>
        <ecNumber evidence="3">3.1.4.52</ecNumber>
    </submittedName>
</protein>
<evidence type="ECO:0000313" key="4">
    <source>
        <dbReference type="Proteomes" id="UP000317909"/>
    </source>
</evidence>
<dbReference type="KEGG" id="llh:I41_24850"/>
<dbReference type="SUPFAM" id="SSF109604">
    <property type="entry name" value="HD-domain/PDEase-like"/>
    <property type="match status" value="2"/>
</dbReference>
<sequence length="490" mass="53612">MTSIETELYSRVGAKPTPATEAPQHAPAAEIRLSEVIAAMSYALDITEGQPQGHAARTCLIGMRIAQEINLPPSDQSALFYGLLLKDLGCSSNAAKMCYLFGADDRQVKHDIKTIDWPKLTASIQFVQNQVAPNGTRLERLLKMVSMALQGPSGPKRLVQTRCERGSSIARQLGFPEATATAIHQLDEHWNGKGHPQGLKGEQISLLARIMGLAQTVEVFFSQQGLLAATDIAEDRRGRWFDPELVDAFLATRDDIDFWRRVHHPNPHQQVAAFEPPDAALIADEPQLDAIAAAFAQVVDAKSPWTYKHSAGVADIAVGIGEVLGFGPQELREIRRAGLLHDIGKLGVSNLILDKPGKMTDEEFADLKRHPAYTEQIVGRVAGLSQLAEMAAAHHEKLNGRGYHRGILASSLPISSRLLSVADVFEALSAARPYRDGLPIDKIYGIMDRDAGFAICDESYAALKTWVDRQTFKARIDDQLEAVARLVAEI</sequence>
<dbReference type="PROSITE" id="PS51832">
    <property type="entry name" value="HD_GYP"/>
    <property type="match status" value="2"/>
</dbReference>
<dbReference type="InterPro" id="IPR003607">
    <property type="entry name" value="HD/PDEase_dom"/>
</dbReference>
<evidence type="ECO:0000313" key="3">
    <source>
        <dbReference type="EMBL" id="QDT73296.1"/>
    </source>
</evidence>
<dbReference type="SMART" id="SM00471">
    <property type="entry name" value="HDc"/>
    <property type="match status" value="1"/>
</dbReference>
<evidence type="ECO:0000259" key="2">
    <source>
        <dbReference type="PROSITE" id="PS51832"/>
    </source>
</evidence>
<dbReference type="CDD" id="cd00077">
    <property type="entry name" value="HDc"/>
    <property type="match status" value="1"/>
</dbReference>
<evidence type="ECO:0000256" key="1">
    <source>
        <dbReference type="SAM" id="MobiDB-lite"/>
    </source>
</evidence>
<dbReference type="PANTHER" id="PTHR45228">
    <property type="entry name" value="CYCLIC DI-GMP PHOSPHODIESTERASE TM_0186-RELATED"/>
    <property type="match status" value="1"/>
</dbReference>
<dbReference type="Proteomes" id="UP000317909">
    <property type="component" value="Chromosome"/>
</dbReference>
<gene>
    <name evidence="3" type="primary">rpfG_3</name>
    <name evidence="3" type="ORF">I41_24850</name>
</gene>
<dbReference type="RefSeq" id="WP_145432886.1">
    <property type="nucleotide sequence ID" value="NZ_CP036339.1"/>
</dbReference>
<organism evidence="3 4">
    <name type="scientific">Lacipirellula limnantheis</name>
    <dbReference type="NCBI Taxonomy" id="2528024"/>
    <lineage>
        <taxon>Bacteria</taxon>
        <taxon>Pseudomonadati</taxon>
        <taxon>Planctomycetota</taxon>
        <taxon>Planctomycetia</taxon>
        <taxon>Pirellulales</taxon>
        <taxon>Lacipirellulaceae</taxon>
        <taxon>Lacipirellula</taxon>
    </lineage>
</organism>
<dbReference type="EMBL" id="CP036339">
    <property type="protein sequence ID" value="QDT73296.1"/>
    <property type="molecule type" value="Genomic_DNA"/>
</dbReference>
<reference evidence="3 4" key="1">
    <citation type="submission" date="2019-02" db="EMBL/GenBank/DDBJ databases">
        <title>Deep-cultivation of Planctomycetes and their phenomic and genomic characterization uncovers novel biology.</title>
        <authorList>
            <person name="Wiegand S."/>
            <person name="Jogler M."/>
            <person name="Boedeker C."/>
            <person name="Pinto D."/>
            <person name="Vollmers J."/>
            <person name="Rivas-Marin E."/>
            <person name="Kohn T."/>
            <person name="Peeters S.H."/>
            <person name="Heuer A."/>
            <person name="Rast P."/>
            <person name="Oberbeckmann S."/>
            <person name="Bunk B."/>
            <person name="Jeske O."/>
            <person name="Meyerdierks A."/>
            <person name="Storesund J.E."/>
            <person name="Kallscheuer N."/>
            <person name="Luecker S."/>
            <person name="Lage O.M."/>
            <person name="Pohl T."/>
            <person name="Merkel B.J."/>
            <person name="Hornburger P."/>
            <person name="Mueller R.-W."/>
            <person name="Bruemmer F."/>
            <person name="Labrenz M."/>
            <person name="Spormann A.M."/>
            <person name="Op den Camp H."/>
            <person name="Overmann J."/>
            <person name="Amann R."/>
            <person name="Jetten M.S.M."/>
            <person name="Mascher T."/>
            <person name="Medema M.H."/>
            <person name="Devos D.P."/>
            <person name="Kaster A.-K."/>
            <person name="Ovreas L."/>
            <person name="Rohde M."/>
            <person name="Galperin M.Y."/>
            <person name="Jogler C."/>
        </authorList>
    </citation>
    <scope>NUCLEOTIDE SEQUENCE [LARGE SCALE GENOMIC DNA]</scope>
    <source>
        <strain evidence="3 4">I41</strain>
    </source>
</reference>
<dbReference type="InterPro" id="IPR052020">
    <property type="entry name" value="Cyclic_di-GMP/3'3'-cGAMP_PDE"/>
</dbReference>
<feature type="region of interest" description="Disordered" evidence="1">
    <location>
        <begin position="1"/>
        <end position="26"/>
    </location>
</feature>
<proteinExistence type="predicted"/>
<accession>A0A517TY46</accession>
<dbReference type="Pfam" id="PF13487">
    <property type="entry name" value="HD_5"/>
    <property type="match status" value="2"/>
</dbReference>
<feature type="domain" description="HD-GYP" evidence="2">
    <location>
        <begin position="29"/>
        <end position="265"/>
    </location>
</feature>
<name>A0A517TY46_9BACT</name>